<dbReference type="Gene3D" id="3.30.565.10">
    <property type="entry name" value="Histidine kinase-like ATPase, C-terminal domain"/>
    <property type="match status" value="1"/>
</dbReference>
<evidence type="ECO:0000256" key="5">
    <source>
        <dbReference type="ARBA" id="ARBA00022741"/>
    </source>
</evidence>
<evidence type="ECO:0000256" key="7">
    <source>
        <dbReference type="ARBA" id="ARBA00022840"/>
    </source>
</evidence>
<keyword evidence="9" id="KW-0472">Membrane</keyword>
<dbReference type="EMBL" id="BAAANN010000055">
    <property type="protein sequence ID" value="GAA1990293.1"/>
    <property type="molecule type" value="Genomic_DNA"/>
</dbReference>
<feature type="transmembrane region" description="Helical" evidence="9">
    <location>
        <begin position="143"/>
        <end position="164"/>
    </location>
</feature>
<keyword evidence="3" id="KW-0597">Phosphoprotein</keyword>
<proteinExistence type="predicted"/>
<dbReference type="Pfam" id="PF02518">
    <property type="entry name" value="HATPase_c"/>
    <property type="match status" value="1"/>
</dbReference>
<sequence length="388" mass="40607">MNLSWLPRGVHLIALDVAAAIVWFLVYLAFTVSATGDGQPAYDGPVWLGWLVAAAVAVPIGVRRIWPLAAIGVVVAGSAAAVYLQMIREPFLGIGFVLYLVALREPPRRSGLALGFAAAGSAAALFTGHYLAPGPLWADMSDIVGYMAAAWLVSFVGWGSGFAVRLRRQEQARIAERDAERALADERLRLARELHDVVAHSMSLIAVKAAVANHVAAQNPAEAVDALRVIEATSRDGLADLRRMLGVLRTGDTAELAPAPGPSSLAALAKRAEVGGVRVDLEMRDVTDLPEAIGLSVYRIVQESLTNVVKHAAPARCSVLVDGGGDTVRIEVTDNGTGARTPVEGAGHGLIGMRERALLYGGDLIAGPLPGGGFRVSATLSTTNGEPG</sequence>
<feature type="transmembrane region" description="Helical" evidence="9">
    <location>
        <begin position="44"/>
        <end position="60"/>
    </location>
</feature>
<evidence type="ECO:0000256" key="4">
    <source>
        <dbReference type="ARBA" id="ARBA00022679"/>
    </source>
</evidence>
<evidence type="ECO:0000256" key="2">
    <source>
        <dbReference type="ARBA" id="ARBA00012438"/>
    </source>
</evidence>
<dbReference type="InterPro" id="IPR036890">
    <property type="entry name" value="HATPase_C_sf"/>
</dbReference>
<dbReference type="Proteomes" id="UP001501116">
    <property type="component" value="Unassembled WGS sequence"/>
</dbReference>
<keyword evidence="5" id="KW-0547">Nucleotide-binding</keyword>
<name>A0ABN2SPM9_9PSEU</name>
<evidence type="ECO:0000259" key="11">
    <source>
        <dbReference type="Pfam" id="PF07730"/>
    </source>
</evidence>
<feature type="transmembrane region" description="Helical" evidence="9">
    <location>
        <begin position="12"/>
        <end position="32"/>
    </location>
</feature>
<dbReference type="PANTHER" id="PTHR24421:SF10">
    <property type="entry name" value="NITRATE_NITRITE SENSOR PROTEIN NARQ"/>
    <property type="match status" value="1"/>
</dbReference>
<dbReference type="PANTHER" id="PTHR24421">
    <property type="entry name" value="NITRATE/NITRITE SENSOR PROTEIN NARX-RELATED"/>
    <property type="match status" value="1"/>
</dbReference>
<evidence type="ECO:0000256" key="1">
    <source>
        <dbReference type="ARBA" id="ARBA00000085"/>
    </source>
</evidence>
<evidence type="ECO:0000259" key="10">
    <source>
        <dbReference type="Pfam" id="PF02518"/>
    </source>
</evidence>
<dbReference type="Gene3D" id="1.20.5.1930">
    <property type="match status" value="1"/>
</dbReference>
<keyword evidence="6 12" id="KW-0418">Kinase</keyword>
<feature type="domain" description="Signal transduction histidine kinase subgroup 3 dimerisation and phosphoacceptor" evidence="11">
    <location>
        <begin position="186"/>
        <end position="251"/>
    </location>
</feature>
<dbReference type="RefSeq" id="WP_344430982.1">
    <property type="nucleotide sequence ID" value="NZ_BAAANN010000055.1"/>
</dbReference>
<evidence type="ECO:0000313" key="12">
    <source>
        <dbReference type="EMBL" id="GAA1990293.1"/>
    </source>
</evidence>
<organism evidence="12 13">
    <name type="scientific">Amycolatopsis minnesotensis</name>
    <dbReference type="NCBI Taxonomy" id="337894"/>
    <lineage>
        <taxon>Bacteria</taxon>
        <taxon>Bacillati</taxon>
        <taxon>Actinomycetota</taxon>
        <taxon>Actinomycetes</taxon>
        <taxon>Pseudonocardiales</taxon>
        <taxon>Pseudonocardiaceae</taxon>
        <taxon>Amycolatopsis</taxon>
    </lineage>
</organism>
<evidence type="ECO:0000256" key="6">
    <source>
        <dbReference type="ARBA" id="ARBA00022777"/>
    </source>
</evidence>
<dbReference type="CDD" id="cd16917">
    <property type="entry name" value="HATPase_UhpB-NarQ-NarX-like"/>
    <property type="match status" value="1"/>
</dbReference>
<dbReference type="Pfam" id="PF07730">
    <property type="entry name" value="HisKA_3"/>
    <property type="match status" value="1"/>
</dbReference>
<keyword evidence="7" id="KW-0067">ATP-binding</keyword>
<accession>A0ABN2SPM9</accession>
<keyword evidence="8" id="KW-0902">Two-component regulatory system</keyword>
<protein>
    <recommendedName>
        <fullName evidence="2">histidine kinase</fullName>
        <ecNumber evidence="2">2.7.13.3</ecNumber>
    </recommendedName>
</protein>
<evidence type="ECO:0000256" key="8">
    <source>
        <dbReference type="ARBA" id="ARBA00023012"/>
    </source>
</evidence>
<evidence type="ECO:0000313" key="13">
    <source>
        <dbReference type="Proteomes" id="UP001501116"/>
    </source>
</evidence>
<dbReference type="SUPFAM" id="SSF55874">
    <property type="entry name" value="ATPase domain of HSP90 chaperone/DNA topoisomerase II/histidine kinase"/>
    <property type="match status" value="1"/>
</dbReference>
<keyword evidence="4" id="KW-0808">Transferase</keyword>
<gene>
    <name evidence="12" type="ORF">GCM10009754_80760</name>
</gene>
<reference evidence="12 13" key="1">
    <citation type="journal article" date="2019" name="Int. J. Syst. Evol. Microbiol.">
        <title>The Global Catalogue of Microorganisms (GCM) 10K type strain sequencing project: providing services to taxonomists for standard genome sequencing and annotation.</title>
        <authorList>
            <consortium name="The Broad Institute Genomics Platform"/>
            <consortium name="The Broad Institute Genome Sequencing Center for Infectious Disease"/>
            <person name="Wu L."/>
            <person name="Ma J."/>
        </authorList>
    </citation>
    <scope>NUCLEOTIDE SEQUENCE [LARGE SCALE GENOMIC DNA]</scope>
    <source>
        <strain evidence="12 13">JCM 14545</strain>
    </source>
</reference>
<feature type="domain" description="Histidine kinase/HSP90-like ATPase" evidence="10">
    <location>
        <begin position="296"/>
        <end position="382"/>
    </location>
</feature>
<dbReference type="InterPro" id="IPR003594">
    <property type="entry name" value="HATPase_dom"/>
</dbReference>
<dbReference type="EC" id="2.7.13.3" evidence="2"/>
<dbReference type="InterPro" id="IPR011712">
    <property type="entry name" value="Sig_transdc_His_kin_sub3_dim/P"/>
</dbReference>
<keyword evidence="13" id="KW-1185">Reference proteome</keyword>
<comment type="catalytic activity">
    <reaction evidence="1">
        <text>ATP + protein L-histidine = ADP + protein N-phospho-L-histidine.</text>
        <dbReference type="EC" id="2.7.13.3"/>
    </reaction>
</comment>
<comment type="caution">
    <text evidence="12">The sequence shown here is derived from an EMBL/GenBank/DDBJ whole genome shotgun (WGS) entry which is preliminary data.</text>
</comment>
<dbReference type="GO" id="GO:0016301">
    <property type="term" value="F:kinase activity"/>
    <property type="evidence" value="ECO:0007669"/>
    <property type="project" value="UniProtKB-KW"/>
</dbReference>
<dbReference type="InterPro" id="IPR050482">
    <property type="entry name" value="Sensor_HK_TwoCompSys"/>
</dbReference>
<feature type="transmembrane region" description="Helical" evidence="9">
    <location>
        <begin position="90"/>
        <end position="105"/>
    </location>
</feature>
<keyword evidence="9" id="KW-0812">Transmembrane</keyword>
<keyword evidence="9" id="KW-1133">Transmembrane helix</keyword>
<evidence type="ECO:0000256" key="9">
    <source>
        <dbReference type="SAM" id="Phobius"/>
    </source>
</evidence>
<evidence type="ECO:0000256" key="3">
    <source>
        <dbReference type="ARBA" id="ARBA00022553"/>
    </source>
</evidence>
<feature type="transmembrane region" description="Helical" evidence="9">
    <location>
        <begin position="112"/>
        <end position="131"/>
    </location>
</feature>